<protein>
    <submittedName>
        <fullName evidence="1">Uncharacterized protein</fullName>
    </submittedName>
</protein>
<comment type="caution">
    <text evidence="1">The sequence shown here is derived from an EMBL/GenBank/DDBJ whole genome shotgun (WGS) entry which is preliminary data.</text>
</comment>
<organism evidence="1 2">
    <name type="scientific">Pseudomonas oryzihabitans</name>
    <dbReference type="NCBI Taxonomy" id="47885"/>
    <lineage>
        <taxon>Bacteria</taxon>
        <taxon>Pseudomonadati</taxon>
        <taxon>Pseudomonadota</taxon>
        <taxon>Gammaproteobacteria</taxon>
        <taxon>Pseudomonadales</taxon>
        <taxon>Pseudomonadaceae</taxon>
        <taxon>Pseudomonas</taxon>
    </lineage>
</organism>
<dbReference type="AlphaFoldDB" id="A0AAJ2EVN5"/>
<accession>A0AAJ2EVN5</accession>
<dbReference type="Proteomes" id="UP001268036">
    <property type="component" value="Unassembled WGS sequence"/>
</dbReference>
<gene>
    <name evidence="1" type="ORF">QE440_000207</name>
</gene>
<evidence type="ECO:0000313" key="1">
    <source>
        <dbReference type="EMBL" id="MDR6232466.1"/>
    </source>
</evidence>
<reference evidence="1" key="1">
    <citation type="submission" date="2023-08" db="EMBL/GenBank/DDBJ databases">
        <title>Functional and genomic diversity of the sorghum phyllosphere microbiome.</title>
        <authorList>
            <person name="Shade A."/>
        </authorList>
    </citation>
    <scope>NUCLEOTIDE SEQUENCE</scope>
    <source>
        <strain evidence="1">SORGH_AS_0201</strain>
    </source>
</reference>
<sequence>MSERISLMKRITPGSLLFILLCLTVLAYATDLIG</sequence>
<dbReference type="EMBL" id="JAVJAF010000001">
    <property type="protein sequence ID" value="MDR6232466.1"/>
    <property type="molecule type" value="Genomic_DNA"/>
</dbReference>
<name>A0AAJ2EVN5_9PSED</name>
<evidence type="ECO:0000313" key="2">
    <source>
        <dbReference type="Proteomes" id="UP001268036"/>
    </source>
</evidence>
<proteinExistence type="predicted"/>